<accession>A0A197JSZ6</accession>
<dbReference type="OrthoDB" id="2448440at2759"/>
<gene>
    <name evidence="2" type="ORF">K457DRAFT_138782</name>
</gene>
<feature type="compositionally biased region" description="Basic and acidic residues" evidence="1">
    <location>
        <begin position="37"/>
        <end position="46"/>
    </location>
</feature>
<feature type="compositionally biased region" description="Polar residues" evidence="1">
    <location>
        <begin position="1"/>
        <end position="11"/>
    </location>
</feature>
<feature type="region of interest" description="Disordered" evidence="1">
    <location>
        <begin position="1"/>
        <end position="55"/>
    </location>
</feature>
<keyword evidence="3" id="KW-1185">Reference proteome</keyword>
<proteinExistence type="predicted"/>
<protein>
    <submittedName>
        <fullName evidence="2">Uncharacterized protein</fullName>
    </submittedName>
</protein>
<evidence type="ECO:0000313" key="2">
    <source>
        <dbReference type="EMBL" id="OAQ28325.1"/>
    </source>
</evidence>
<organism evidence="2 3">
    <name type="scientific">Linnemannia elongata AG-77</name>
    <dbReference type="NCBI Taxonomy" id="1314771"/>
    <lineage>
        <taxon>Eukaryota</taxon>
        <taxon>Fungi</taxon>
        <taxon>Fungi incertae sedis</taxon>
        <taxon>Mucoromycota</taxon>
        <taxon>Mortierellomycotina</taxon>
        <taxon>Mortierellomycetes</taxon>
        <taxon>Mortierellales</taxon>
        <taxon>Mortierellaceae</taxon>
        <taxon>Linnemannia</taxon>
    </lineage>
</organism>
<name>A0A197JSZ6_9FUNG</name>
<feature type="compositionally biased region" description="Gly residues" evidence="1">
    <location>
        <begin position="235"/>
        <end position="246"/>
    </location>
</feature>
<evidence type="ECO:0000313" key="3">
    <source>
        <dbReference type="Proteomes" id="UP000078512"/>
    </source>
</evidence>
<dbReference type="AlphaFoldDB" id="A0A197JSZ6"/>
<feature type="compositionally biased region" description="Polar residues" evidence="1">
    <location>
        <begin position="126"/>
        <end position="141"/>
    </location>
</feature>
<reference evidence="2 3" key="1">
    <citation type="submission" date="2016-05" db="EMBL/GenBank/DDBJ databases">
        <title>Genome sequencing reveals origins of a unique bacterial endosymbiosis in the earliest lineages of terrestrial Fungi.</title>
        <authorList>
            <consortium name="DOE Joint Genome Institute"/>
            <person name="Uehling J."/>
            <person name="Gryganskyi A."/>
            <person name="Hameed K."/>
            <person name="Tschaplinski T."/>
            <person name="Misztal P."/>
            <person name="Wu S."/>
            <person name="Desiro A."/>
            <person name="Vande Pol N."/>
            <person name="Du Z.-Y."/>
            <person name="Zienkiewicz A."/>
            <person name="Zienkiewicz K."/>
            <person name="Morin E."/>
            <person name="Tisserant E."/>
            <person name="Splivallo R."/>
            <person name="Hainaut M."/>
            <person name="Henrissat B."/>
            <person name="Ohm R."/>
            <person name="Kuo A."/>
            <person name="Yan J."/>
            <person name="Lipzen A."/>
            <person name="Nolan M."/>
            <person name="Labutti K."/>
            <person name="Barry K."/>
            <person name="Goldstein A."/>
            <person name="Labbe J."/>
            <person name="Schadt C."/>
            <person name="Tuskan G."/>
            <person name="Grigoriev I."/>
            <person name="Martin F."/>
            <person name="Vilgalys R."/>
            <person name="Bonito G."/>
        </authorList>
    </citation>
    <scope>NUCLEOTIDE SEQUENCE [LARGE SCALE GENOMIC DNA]</scope>
    <source>
        <strain evidence="2 3">AG-77</strain>
    </source>
</reference>
<feature type="region of interest" description="Disordered" evidence="1">
    <location>
        <begin position="89"/>
        <end position="275"/>
    </location>
</feature>
<dbReference type="Proteomes" id="UP000078512">
    <property type="component" value="Unassembled WGS sequence"/>
</dbReference>
<evidence type="ECO:0000256" key="1">
    <source>
        <dbReference type="SAM" id="MobiDB-lite"/>
    </source>
</evidence>
<sequence>MESGSSVSRQATRGEESTQDNSHSIVPKPHRVKKFSKQLEPERAERLPPPLPVSTRLSITYNRKSRRPEHGGFISMISTIIQGRILVSPWPDDPAEDPPTGATKNRLMRLNRTGTKAWSSGKAPTKSRTSSAAPSGRQQLVRTRIPALSPSVSAAPQPEDTKPSQQSSAILGKRPQGDHRRSSPRPMSQAKEEERAHDSRKRKGAVATPTTASPLMTARPRLLVSRSTETATREGSGGGRGGGGGEEQASSSVDSVESFNLETYRPPMTKARRTAGQILEDMVADSDSGAVSSSLPSLTSSVALAAGIEDIEGYLEEDLRGFSKLSY</sequence>
<dbReference type="EMBL" id="KV442049">
    <property type="protein sequence ID" value="OAQ28325.1"/>
    <property type="molecule type" value="Genomic_DNA"/>
</dbReference>